<dbReference type="PANTHER" id="PTHR21174">
    <property type="match status" value="1"/>
</dbReference>
<dbReference type="KEGG" id="mvs:MVIS_3391"/>
<dbReference type="AlphaFoldDB" id="A0A090KBP5"/>
<gene>
    <name evidence="1" type="ORF">NVI5450_1703</name>
</gene>
<dbReference type="PATRIC" id="fig|80854.5.peg.3588"/>
<dbReference type="HOGENOM" id="CLU_051795_2_0_6"/>
<dbReference type="OrthoDB" id="9808993at2"/>
<proteinExistence type="predicted"/>
<evidence type="ECO:0000313" key="1">
    <source>
        <dbReference type="EMBL" id="SGY95338.1"/>
    </source>
</evidence>
<dbReference type="Gene3D" id="1.10.3210.10">
    <property type="entry name" value="Hypothetical protein af1432"/>
    <property type="match status" value="1"/>
</dbReference>
<dbReference type="SUPFAM" id="SSF109604">
    <property type="entry name" value="HD-domain/PDEase-like"/>
    <property type="match status" value="1"/>
</dbReference>
<accession>A0A090KBP5</accession>
<evidence type="ECO:0000313" key="2">
    <source>
        <dbReference type="Proteomes" id="UP000183794"/>
    </source>
</evidence>
<dbReference type="RefSeq" id="WP_045111404.1">
    <property type="nucleotide sequence ID" value="NZ_CAWRBC010000070.1"/>
</dbReference>
<dbReference type="PANTHER" id="PTHR21174:SF0">
    <property type="entry name" value="HD PHOSPHOHYDROLASE FAMILY PROTEIN-RELATED"/>
    <property type="match status" value="1"/>
</dbReference>
<reference evidence="1 2" key="1">
    <citation type="submission" date="2016-11" db="EMBL/GenBank/DDBJ databases">
        <authorList>
            <person name="Jaros S."/>
            <person name="Januszkiewicz K."/>
            <person name="Wedrychowicz H."/>
        </authorList>
    </citation>
    <scope>NUCLEOTIDE SEQUENCE [LARGE SCALE GENOMIC DNA]</scope>
    <source>
        <strain evidence="1">NVI 5450</strain>
    </source>
</reference>
<dbReference type="STRING" id="80854.MVIS_3391"/>
<sequence>MTDNNINTVSERLALRWRLLLQDNFTHLTMAQIEQAWSRLLPHYQEAHRYYHDLSHIEACFNWFDQVQDQLDYPLAVALAIWFHDVIYDVRRADNEVKSAQYAVTALTNLTVSTELVQQVYELVLLTQHPSKPSRKIKRQSGKFLSKTTNIVRASLNDQALFLDIDLTILGQNNATYGHYENAIRNEYQHVPSWLYTRVRKRLLKRFLRQPIIYYSRYFKEKFEQQARLNIQSVLSS</sequence>
<dbReference type="Proteomes" id="UP000183794">
    <property type="component" value="Unassembled WGS sequence"/>
</dbReference>
<dbReference type="PIRSF" id="PIRSF035170">
    <property type="entry name" value="HD_phosphohydro"/>
    <property type="match status" value="1"/>
</dbReference>
<dbReference type="EMBL" id="FPLD01000051">
    <property type="protein sequence ID" value="SGY95338.1"/>
    <property type="molecule type" value="Genomic_DNA"/>
</dbReference>
<organism evidence="1 2">
    <name type="scientific">Moritella viscosa</name>
    <dbReference type="NCBI Taxonomy" id="80854"/>
    <lineage>
        <taxon>Bacteria</taxon>
        <taxon>Pseudomonadati</taxon>
        <taxon>Pseudomonadota</taxon>
        <taxon>Gammaproteobacteria</taxon>
        <taxon>Alteromonadales</taxon>
        <taxon>Moritellaceae</taxon>
        <taxon>Moritella</taxon>
    </lineage>
</organism>
<dbReference type="InterPro" id="IPR009218">
    <property type="entry name" value="HD_phosphohydro"/>
</dbReference>
<protein>
    <submittedName>
        <fullName evidence="1">Uncharacterized protein</fullName>
    </submittedName>
</protein>
<name>A0A090KBP5_9GAMM</name>